<gene>
    <name evidence="2" type="ORF">Tsubulata_022661</name>
</gene>
<feature type="domain" description="F-box" evidence="1">
    <location>
        <begin position="3"/>
        <end position="48"/>
    </location>
</feature>
<evidence type="ECO:0000313" key="3">
    <source>
        <dbReference type="Proteomes" id="UP001141552"/>
    </source>
</evidence>
<evidence type="ECO:0000259" key="1">
    <source>
        <dbReference type="PROSITE" id="PS50181"/>
    </source>
</evidence>
<evidence type="ECO:0000313" key="2">
    <source>
        <dbReference type="EMBL" id="KAJ4848907.1"/>
    </source>
</evidence>
<comment type="caution">
    <text evidence="2">The sequence shown here is derived from an EMBL/GenBank/DDBJ whole genome shotgun (WGS) entry which is preliminary data.</text>
</comment>
<dbReference type="PROSITE" id="PS50181">
    <property type="entry name" value="FBOX"/>
    <property type="match status" value="1"/>
</dbReference>
<dbReference type="SMART" id="SM00256">
    <property type="entry name" value="FBOX"/>
    <property type="match status" value="1"/>
</dbReference>
<proteinExistence type="predicted"/>
<feature type="non-terminal residue" evidence="2">
    <location>
        <position position="217"/>
    </location>
</feature>
<dbReference type="InterPro" id="IPR001810">
    <property type="entry name" value="F-box_dom"/>
</dbReference>
<dbReference type="InterPro" id="IPR050796">
    <property type="entry name" value="SCF_F-box_component"/>
</dbReference>
<protein>
    <recommendedName>
        <fullName evidence="1">F-box domain-containing protein</fullName>
    </recommendedName>
</protein>
<dbReference type="Proteomes" id="UP001141552">
    <property type="component" value="Unassembled WGS sequence"/>
</dbReference>
<dbReference type="EMBL" id="JAKUCV010000753">
    <property type="protein sequence ID" value="KAJ4848907.1"/>
    <property type="molecule type" value="Genomic_DNA"/>
</dbReference>
<reference evidence="2" key="1">
    <citation type="submission" date="2022-02" db="EMBL/GenBank/DDBJ databases">
        <authorList>
            <person name="Henning P.M."/>
            <person name="McCubbin A.G."/>
            <person name="Shore J.S."/>
        </authorList>
    </citation>
    <scope>NUCLEOTIDE SEQUENCE</scope>
    <source>
        <strain evidence="2">F60SS</strain>
        <tissue evidence="2">Leaves</tissue>
    </source>
</reference>
<dbReference type="SUPFAM" id="SSF81383">
    <property type="entry name" value="F-box domain"/>
    <property type="match status" value="1"/>
</dbReference>
<dbReference type="PANTHER" id="PTHR31672">
    <property type="entry name" value="BNACNNG10540D PROTEIN"/>
    <property type="match status" value="1"/>
</dbReference>
<dbReference type="PANTHER" id="PTHR31672:SF13">
    <property type="entry name" value="F-BOX PROTEIN CPR30-LIKE"/>
    <property type="match status" value="1"/>
</dbReference>
<dbReference type="Pfam" id="PF00646">
    <property type="entry name" value="F-box"/>
    <property type="match status" value="1"/>
</dbReference>
<dbReference type="InterPro" id="IPR036047">
    <property type="entry name" value="F-box-like_dom_sf"/>
</dbReference>
<reference evidence="2" key="2">
    <citation type="journal article" date="2023" name="Plants (Basel)">
        <title>Annotation of the Turnera subulata (Passifloraceae) Draft Genome Reveals the S-Locus Evolved after the Divergence of Turneroideae from Passifloroideae in a Stepwise Manner.</title>
        <authorList>
            <person name="Henning P.M."/>
            <person name="Roalson E.H."/>
            <person name="Mir W."/>
            <person name="McCubbin A.G."/>
            <person name="Shore J.S."/>
        </authorList>
    </citation>
    <scope>NUCLEOTIDE SEQUENCE</scope>
    <source>
        <strain evidence="2">F60SS</strain>
    </source>
</reference>
<keyword evidence="3" id="KW-1185">Reference proteome</keyword>
<dbReference type="OrthoDB" id="1113663at2759"/>
<accession>A0A9Q0GFG7</accession>
<dbReference type="CDD" id="cd22157">
    <property type="entry name" value="F-box_AtFBW1-like"/>
    <property type="match status" value="1"/>
</dbReference>
<sequence>MSTAGRISIPLDVAADILCSLPAKSVLRFKAVSKAWCSLIDSSYFARLQLSASIETNNDLMLVILSNQRTGDDDNPGYVIVALHLGTLERYKLPLPVGVKYRSLATLTILGGSLCATFTDYGNQVMTSAIDVWVMKEYGGEWTKLLNFTTNNRNHNWVYPIAYSQSREKVLLHFDDPYDNLRWYHLKQEKFIPIKIPGAPKSFQPMLCLPTLVNYGS</sequence>
<name>A0A9Q0GFG7_9ROSI</name>
<organism evidence="2 3">
    <name type="scientific">Turnera subulata</name>
    <dbReference type="NCBI Taxonomy" id="218843"/>
    <lineage>
        <taxon>Eukaryota</taxon>
        <taxon>Viridiplantae</taxon>
        <taxon>Streptophyta</taxon>
        <taxon>Embryophyta</taxon>
        <taxon>Tracheophyta</taxon>
        <taxon>Spermatophyta</taxon>
        <taxon>Magnoliopsida</taxon>
        <taxon>eudicotyledons</taxon>
        <taxon>Gunneridae</taxon>
        <taxon>Pentapetalae</taxon>
        <taxon>rosids</taxon>
        <taxon>fabids</taxon>
        <taxon>Malpighiales</taxon>
        <taxon>Passifloraceae</taxon>
        <taxon>Turnera</taxon>
    </lineage>
</organism>
<dbReference type="AlphaFoldDB" id="A0A9Q0GFG7"/>